<evidence type="ECO:0000313" key="1">
    <source>
        <dbReference type="EMBL" id="OPH46826.1"/>
    </source>
</evidence>
<dbReference type="Proteomes" id="UP000190626">
    <property type="component" value="Unassembled WGS sequence"/>
</dbReference>
<dbReference type="AlphaFoldDB" id="A0A1V4H6N3"/>
<reference evidence="2" key="1">
    <citation type="submission" date="2016-07" db="EMBL/GenBank/DDBJ databases">
        <authorList>
            <person name="Florea S."/>
            <person name="Webb J.S."/>
            <person name="Jaromczyk J."/>
            <person name="Schardl C.L."/>
        </authorList>
    </citation>
    <scope>NUCLEOTIDE SEQUENCE [LARGE SCALE GENOMIC DNA]</scope>
    <source>
        <strain evidence="2">CY1</strain>
    </source>
</reference>
<organism evidence="1 2">
    <name type="scientific">Paenibacillus ferrarius</name>
    <dbReference type="NCBI Taxonomy" id="1469647"/>
    <lineage>
        <taxon>Bacteria</taxon>
        <taxon>Bacillati</taxon>
        <taxon>Bacillota</taxon>
        <taxon>Bacilli</taxon>
        <taxon>Bacillales</taxon>
        <taxon>Paenibacillaceae</taxon>
        <taxon>Paenibacillus</taxon>
    </lineage>
</organism>
<gene>
    <name evidence="1" type="ORF">BC351_12870</name>
</gene>
<name>A0A1V4H6N3_9BACL</name>
<dbReference type="InterPro" id="IPR019618">
    <property type="entry name" value="Spore_germination_GerPA"/>
</dbReference>
<sequence>MPSFIGIFNIIRNEGNLVNGDTLIIAPTSATKSYAGSGGGITGDFAVSTAVFSATVTFDPDVVEAAANKVATGT</sequence>
<evidence type="ECO:0000313" key="2">
    <source>
        <dbReference type="Proteomes" id="UP000190626"/>
    </source>
</evidence>
<protein>
    <recommendedName>
        <fullName evidence="3">Spore germination protein</fullName>
    </recommendedName>
</protein>
<dbReference type="EMBL" id="MBTG01000072">
    <property type="protein sequence ID" value="OPH46826.1"/>
    <property type="molecule type" value="Genomic_DNA"/>
</dbReference>
<keyword evidence="2" id="KW-1185">Reference proteome</keyword>
<evidence type="ECO:0008006" key="3">
    <source>
        <dbReference type="Google" id="ProtNLM"/>
    </source>
</evidence>
<dbReference type="RefSeq" id="WP_079421146.1">
    <property type="nucleotide sequence ID" value="NZ_MBTG01000072.1"/>
</dbReference>
<dbReference type="Pfam" id="PF10676">
    <property type="entry name" value="gerPA"/>
    <property type="match status" value="1"/>
</dbReference>
<dbReference type="OrthoDB" id="2691926at2"/>
<comment type="caution">
    <text evidence="1">The sequence shown here is derived from an EMBL/GenBank/DDBJ whole genome shotgun (WGS) entry which is preliminary data.</text>
</comment>
<proteinExistence type="predicted"/>
<dbReference type="STRING" id="1469647.BC351_12870"/>
<accession>A0A1V4H6N3</accession>